<evidence type="ECO:0000313" key="2">
    <source>
        <dbReference type="Proteomes" id="UP001210865"/>
    </source>
</evidence>
<organism evidence="1 2">
    <name type="scientific">Sphingomonas abietis</name>
    <dbReference type="NCBI Taxonomy" id="3012344"/>
    <lineage>
        <taxon>Bacteria</taxon>
        <taxon>Pseudomonadati</taxon>
        <taxon>Pseudomonadota</taxon>
        <taxon>Alphaproteobacteria</taxon>
        <taxon>Sphingomonadales</taxon>
        <taxon>Sphingomonadaceae</taxon>
        <taxon>Sphingomonas</taxon>
    </lineage>
</organism>
<protein>
    <submittedName>
        <fullName evidence="1">CooT family nickel-binding protein</fullName>
    </submittedName>
</protein>
<dbReference type="RefSeq" id="WP_270079021.1">
    <property type="nucleotide sequence ID" value="NZ_CP115174.1"/>
</dbReference>
<proteinExistence type="predicted"/>
<dbReference type="Pfam" id="PF10133">
    <property type="entry name" value="CooT"/>
    <property type="match status" value="1"/>
</dbReference>
<reference evidence="1 2" key="1">
    <citation type="submission" date="2022-12" db="EMBL/GenBank/DDBJ databases">
        <title>Sphingomonas abieness sp. nov., an endophytic bacterium isolated from Abies koreana.</title>
        <authorList>
            <person name="Jiang L."/>
            <person name="Lee J."/>
        </authorList>
    </citation>
    <scope>NUCLEOTIDE SEQUENCE [LARGE SCALE GENOMIC DNA]</scope>
    <source>
        <strain evidence="2">PAMB 00755</strain>
    </source>
</reference>
<dbReference type="EMBL" id="CP115174">
    <property type="protein sequence ID" value="WBO24395.1"/>
    <property type="molecule type" value="Genomic_DNA"/>
</dbReference>
<gene>
    <name evidence="1" type="ORF">PBT88_09975</name>
</gene>
<dbReference type="InterPro" id="IPR019300">
    <property type="entry name" value="CooT"/>
</dbReference>
<dbReference type="Proteomes" id="UP001210865">
    <property type="component" value="Chromosome"/>
</dbReference>
<evidence type="ECO:0000313" key="1">
    <source>
        <dbReference type="EMBL" id="WBO24395.1"/>
    </source>
</evidence>
<keyword evidence="2" id="KW-1185">Reference proteome</keyword>
<name>A0ABY7NU22_9SPHN</name>
<accession>A0ABY7NU22</accession>
<sequence>MCLGKIVLTGAGTDRQEIGDVVDIRMDDNGVSVSTLFGEEHRFEDVAIEHIAMRSGVTVSLVARVAA</sequence>